<feature type="signal peptide" evidence="2">
    <location>
        <begin position="1"/>
        <end position="30"/>
    </location>
</feature>
<feature type="compositionally biased region" description="Polar residues" evidence="1">
    <location>
        <begin position="167"/>
        <end position="176"/>
    </location>
</feature>
<proteinExistence type="predicted"/>
<evidence type="ECO:0000256" key="1">
    <source>
        <dbReference type="SAM" id="MobiDB-lite"/>
    </source>
</evidence>
<evidence type="ECO:0000256" key="2">
    <source>
        <dbReference type="SAM" id="SignalP"/>
    </source>
</evidence>
<accession>A0A979FLQ0</accession>
<name>A0A979FLQ0_HYAAZ</name>
<feature type="region of interest" description="Disordered" evidence="1">
    <location>
        <begin position="137"/>
        <end position="176"/>
    </location>
</feature>
<feature type="chain" id="PRO_5037080515" evidence="2">
    <location>
        <begin position="31"/>
        <end position="176"/>
    </location>
</feature>
<evidence type="ECO:0000313" key="4">
    <source>
        <dbReference type="RefSeq" id="XP_047737432.1"/>
    </source>
</evidence>
<sequence>MMKQAKASPVLVLALLVLASASLLLDVATAFSLDCRKFVFAPQCRGIVAKRAAWERGVMAPPADYISAETLPSLKPALEGTIIDVDDDAAYKTYEGLEDLRTADEEDDIENEARDEARFWASARKQMARINQLRRLQNDKDGRPQRYAPHVVRTRSTSGPVRKTVVRPSSSGAANN</sequence>
<gene>
    <name evidence="4" type="primary">LOC108666763</name>
</gene>
<keyword evidence="3" id="KW-1185">Reference proteome</keyword>
<protein>
    <submittedName>
        <fullName evidence="4">Uncharacterized protein LOC108666763</fullName>
    </submittedName>
</protein>
<dbReference type="KEGG" id="hazt:108666763"/>
<dbReference type="AlphaFoldDB" id="A0A979FLQ0"/>
<organism evidence="3 4">
    <name type="scientific">Hyalella azteca</name>
    <name type="common">Amphipod</name>
    <dbReference type="NCBI Taxonomy" id="294128"/>
    <lineage>
        <taxon>Eukaryota</taxon>
        <taxon>Metazoa</taxon>
        <taxon>Ecdysozoa</taxon>
        <taxon>Arthropoda</taxon>
        <taxon>Crustacea</taxon>
        <taxon>Multicrustacea</taxon>
        <taxon>Malacostraca</taxon>
        <taxon>Eumalacostraca</taxon>
        <taxon>Peracarida</taxon>
        <taxon>Amphipoda</taxon>
        <taxon>Senticaudata</taxon>
        <taxon>Talitrida</taxon>
        <taxon>Talitroidea</taxon>
        <taxon>Hyalellidae</taxon>
        <taxon>Hyalella</taxon>
    </lineage>
</organism>
<dbReference type="GeneID" id="108666763"/>
<keyword evidence="2" id="KW-0732">Signal</keyword>
<evidence type="ECO:0000313" key="3">
    <source>
        <dbReference type="Proteomes" id="UP000694843"/>
    </source>
</evidence>
<dbReference type="OrthoDB" id="6367086at2759"/>
<reference evidence="4" key="1">
    <citation type="submission" date="2025-08" db="UniProtKB">
        <authorList>
            <consortium name="RefSeq"/>
        </authorList>
    </citation>
    <scope>IDENTIFICATION</scope>
    <source>
        <tissue evidence="4">Whole organism</tissue>
    </source>
</reference>
<dbReference type="Proteomes" id="UP000694843">
    <property type="component" value="Unplaced"/>
</dbReference>
<dbReference type="RefSeq" id="XP_047737432.1">
    <property type="nucleotide sequence ID" value="XM_047881476.1"/>
</dbReference>